<reference evidence="3" key="1">
    <citation type="submission" date="2016-11" db="EMBL/GenBank/DDBJ databases">
        <authorList>
            <person name="Varghese N."/>
            <person name="Submissions S."/>
        </authorList>
    </citation>
    <scope>NUCLEOTIDE SEQUENCE [LARGE SCALE GENOMIC DNA]</scope>
    <source>
        <strain evidence="3">DSM 28223</strain>
    </source>
</reference>
<keyword evidence="1" id="KW-0732">Signal</keyword>
<dbReference type="Proteomes" id="UP000184211">
    <property type="component" value="Unassembled WGS sequence"/>
</dbReference>
<evidence type="ECO:0000313" key="2">
    <source>
        <dbReference type="EMBL" id="SHG87019.1"/>
    </source>
</evidence>
<sequence>MTSRILPIICAIGLSLWVPLFPNASHAQSCHPSYQGACLPPNGPDVDCAGGSGNGPIYVQGPIRVVGPDPYGLDRDGDGRACEKK</sequence>
<accession>A0A1M5NCV6</accession>
<name>A0A1M5NCV6_9RHOB</name>
<keyword evidence="3" id="KW-1185">Reference proteome</keyword>
<dbReference type="AlphaFoldDB" id="A0A1M5NCV6"/>
<feature type="signal peptide" evidence="1">
    <location>
        <begin position="1"/>
        <end position="27"/>
    </location>
</feature>
<feature type="chain" id="PRO_5012274115" description="Excalibur calcium-binding domain-containing protein" evidence="1">
    <location>
        <begin position="28"/>
        <end position="85"/>
    </location>
</feature>
<evidence type="ECO:0008006" key="4">
    <source>
        <dbReference type="Google" id="ProtNLM"/>
    </source>
</evidence>
<dbReference type="RefSeq" id="WP_110721825.1">
    <property type="nucleotide sequence ID" value="NZ_FQWM01000002.1"/>
</dbReference>
<evidence type="ECO:0000313" key="3">
    <source>
        <dbReference type="Proteomes" id="UP000184211"/>
    </source>
</evidence>
<evidence type="ECO:0000256" key="1">
    <source>
        <dbReference type="SAM" id="SignalP"/>
    </source>
</evidence>
<protein>
    <recommendedName>
        <fullName evidence="4">Excalibur calcium-binding domain-containing protein</fullName>
    </recommendedName>
</protein>
<dbReference type="STRING" id="870908.SAMN04488044_1487"/>
<dbReference type="OrthoDB" id="7679506at2"/>
<proteinExistence type="predicted"/>
<gene>
    <name evidence="2" type="ORF">SAMN04488044_1487</name>
</gene>
<organism evidence="2 3">
    <name type="scientific">Cognatishimia maritima</name>
    <dbReference type="NCBI Taxonomy" id="870908"/>
    <lineage>
        <taxon>Bacteria</taxon>
        <taxon>Pseudomonadati</taxon>
        <taxon>Pseudomonadota</taxon>
        <taxon>Alphaproteobacteria</taxon>
        <taxon>Rhodobacterales</taxon>
        <taxon>Paracoccaceae</taxon>
        <taxon>Cognatishimia</taxon>
    </lineage>
</organism>
<dbReference type="EMBL" id="FQWM01000002">
    <property type="protein sequence ID" value="SHG87019.1"/>
    <property type="molecule type" value="Genomic_DNA"/>
</dbReference>